<feature type="non-terminal residue" evidence="1">
    <location>
        <position position="37"/>
    </location>
</feature>
<evidence type="ECO:0000313" key="1">
    <source>
        <dbReference type="EMBL" id="SVA61199.1"/>
    </source>
</evidence>
<dbReference type="EMBL" id="UINC01014331">
    <property type="protein sequence ID" value="SVA61199.1"/>
    <property type="molecule type" value="Genomic_DNA"/>
</dbReference>
<sequence length="37" mass="3544">MSGVKNRVALVTGAGSANGIGYATANLLRAAGAKVAI</sequence>
<accession>A0A381X8V9</accession>
<dbReference type="SUPFAM" id="SSF51735">
    <property type="entry name" value="NAD(P)-binding Rossmann-fold domains"/>
    <property type="match status" value="1"/>
</dbReference>
<feature type="non-terminal residue" evidence="1">
    <location>
        <position position="1"/>
    </location>
</feature>
<organism evidence="1">
    <name type="scientific">marine metagenome</name>
    <dbReference type="NCBI Taxonomy" id="408172"/>
    <lineage>
        <taxon>unclassified sequences</taxon>
        <taxon>metagenomes</taxon>
        <taxon>ecological metagenomes</taxon>
    </lineage>
</organism>
<name>A0A381X8V9_9ZZZZ</name>
<gene>
    <name evidence="1" type="ORF">METZ01_LOCUS114053</name>
</gene>
<dbReference type="Gene3D" id="3.40.50.720">
    <property type="entry name" value="NAD(P)-binding Rossmann-like Domain"/>
    <property type="match status" value="1"/>
</dbReference>
<dbReference type="InterPro" id="IPR036291">
    <property type="entry name" value="NAD(P)-bd_dom_sf"/>
</dbReference>
<proteinExistence type="predicted"/>
<protein>
    <submittedName>
        <fullName evidence="1">Uncharacterized protein</fullName>
    </submittedName>
</protein>
<reference evidence="1" key="1">
    <citation type="submission" date="2018-05" db="EMBL/GenBank/DDBJ databases">
        <authorList>
            <person name="Lanie J.A."/>
            <person name="Ng W.-L."/>
            <person name="Kazmierczak K.M."/>
            <person name="Andrzejewski T.M."/>
            <person name="Davidsen T.M."/>
            <person name="Wayne K.J."/>
            <person name="Tettelin H."/>
            <person name="Glass J.I."/>
            <person name="Rusch D."/>
            <person name="Podicherti R."/>
            <person name="Tsui H.-C.T."/>
            <person name="Winkler M.E."/>
        </authorList>
    </citation>
    <scope>NUCLEOTIDE SEQUENCE</scope>
</reference>
<dbReference type="AlphaFoldDB" id="A0A381X8V9"/>